<dbReference type="RefSeq" id="WP_111276909.1">
    <property type="nucleotide sequence ID" value="NZ_QFYS01000007.1"/>
</dbReference>
<gene>
    <name evidence="1" type="ORF">DJ019_15155</name>
</gene>
<dbReference type="SUPFAM" id="SSF46785">
    <property type="entry name" value="Winged helix' DNA-binding domain"/>
    <property type="match status" value="1"/>
</dbReference>
<protein>
    <submittedName>
        <fullName evidence="1">Uncharacterized protein</fullName>
    </submittedName>
</protein>
<dbReference type="Gene3D" id="1.10.10.10">
    <property type="entry name" value="Winged helix-like DNA-binding domain superfamily/Winged helix DNA-binding domain"/>
    <property type="match status" value="1"/>
</dbReference>
<dbReference type="OrthoDB" id="7549698at2"/>
<evidence type="ECO:0000313" key="1">
    <source>
        <dbReference type="EMBL" id="RAK63599.1"/>
    </source>
</evidence>
<reference evidence="1 2" key="1">
    <citation type="submission" date="2018-05" db="EMBL/GenBank/DDBJ databases">
        <authorList>
            <person name="Lanie J.A."/>
            <person name="Ng W.-L."/>
            <person name="Kazmierczak K.M."/>
            <person name="Andrzejewski T.M."/>
            <person name="Davidsen T.M."/>
            <person name="Wayne K.J."/>
            <person name="Tettelin H."/>
            <person name="Glass J.I."/>
            <person name="Rusch D."/>
            <person name="Podicherti R."/>
            <person name="Tsui H.-C.T."/>
            <person name="Winkler M.E."/>
        </authorList>
    </citation>
    <scope>NUCLEOTIDE SEQUENCE [LARGE SCALE GENOMIC DNA]</scope>
    <source>
        <strain evidence="1 2">BUT-10</strain>
    </source>
</reference>
<proteinExistence type="predicted"/>
<organism evidence="1 2">
    <name type="scientific">Phenylobacterium kunshanense</name>
    <dbReference type="NCBI Taxonomy" id="1445034"/>
    <lineage>
        <taxon>Bacteria</taxon>
        <taxon>Pseudomonadati</taxon>
        <taxon>Pseudomonadota</taxon>
        <taxon>Alphaproteobacteria</taxon>
        <taxon>Caulobacterales</taxon>
        <taxon>Caulobacteraceae</taxon>
        <taxon>Phenylobacterium</taxon>
    </lineage>
</organism>
<accession>A0A328B9W9</accession>
<dbReference type="InterPro" id="IPR036390">
    <property type="entry name" value="WH_DNA-bd_sf"/>
</dbReference>
<name>A0A328B9W9_9CAUL</name>
<comment type="caution">
    <text evidence="1">The sequence shown here is derived from an EMBL/GenBank/DDBJ whole genome shotgun (WGS) entry which is preliminary data.</text>
</comment>
<sequence>MEPARHTGLSSAAMVVGKDLLLDLIEATRGDLDAVDTLIWVSIVQANLGPVMARSDLESAYAVQPPPDELRRPISVAALAGATGLPFETVRRRVARLRDRGRCEIGPDGVIVPQRSLETPAHAAVIMDNYRVLQRTFRRLEVLGFFDGQAWPATAWRPGDPPPLRASVRHSADYCLRIVDQLRVRTGDVLNGLILFQLVRETTAALGDSRDRFQQPNGPALAPDAVKTPVGASLIAERLRVDRETVRRRLVSLTAEGLVARRGAGYILPVESMMRLKTDELIEVNDANLRRLYRGLAKVGAIEAWRAEAESAAAA</sequence>
<evidence type="ECO:0000313" key="2">
    <source>
        <dbReference type="Proteomes" id="UP000249524"/>
    </source>
</evidence>
<dbReference type="InterPro" id="IPR036388">
    <property type="entry name" value="WH-like_DNA-bd_sf"/>
</dbReference>
<dbReference type="AlphaFoldDB" id="A0A328B9W9"/>
<keyword evidence="2" id="KW-1185">Reference proteome</keyword>
<dbReference type="Proteomes" id="UP000249524">
    <property type="component" value="Unassembled WGS sequence"/>
</dbReference>
<dbReference type="EMBL" id="QFYS01000007">
    <property type="protein sequence ID" value="RAK63599.1"/>
    <property type="molecule type" value="Genomic_DNA"/>
</dbReference>